<evidence type="ECO:0000313" key="3">
    <source>
        <dbReference type="Proteomes" id="UP000269001"/>
    </source>
</evidence>
<dbReference type="InterPro" id="IPR004360">
    <property type="entry name" value="Glyas_Fos-R_dOase_dom"/>
</dbReference>
<evidence type="ECO:0000259" key="1">
    <source>
        <dbReference type="PROSITE" id="PS51819"/>
    </source>
</evidence>
<accession>A0A3A8ELQ4</accession>
<dbReference type="Pfam" id="PF00903">
    <property type="entry name" value="Glyoxalase"/>
    <property type="match status" value="2"/>
</dbReference>
<dbReference type="PROSITE" id="PS51819">
    <property type="entry name" value="VOC"/>
    <property type="match status" value="2"/>
</dbReference>
<gene>
    <name evidence="2" type="ORF">D7V21_04760</name>
</gene>
<feature type="domain" description="VOC" evidence="1">
    <location>
        <begin position="158"/>
        <end position="273"/>
    </location>
</feature>
<sequence length="312" mass="35175">MNNKRQDQLAVHSICEFVISVPDLQKAYDFFNAFGLQVKRSTAGHLELYTYGDTHRWARIYQAGDKKQLKWLSFGVYAEDFDAMQQHIAAKNIQTITALDDHAEQSFWIRGPDNLALQIMVADKVSPSHKSQAIYPSTESRAGRAPNRNSITQVHPGYLSHLSIFTVDVEATVDFYVDVLGLRISDQSRGIVAFLHGAHGSDHHLLAIAKSNGGGLHHSSWNVDRIDDVGLGKQQMEQAGYDQGWGLGRHVLGSNYFHYVRDPWGSYAEYSHDIDFVAHDHDWPAANHPVEDSMFVWGPNPPKDFITNYETI</sequence>
<keyword evidence="3" id="KW-1185">Reference proteome</keyword>
<feature type="domain" description="VOC" evidence="1">
    <location>
        <begin position="13"/>
        <end position="122"/>
    </location>
</feature>
<organism evidence="2 3">
    <name type="scientific">Acinetobacter guerrae</name>
    <dbReference type="NCBI Taxonomy" id="1843371"/>
    <lineage>
        <taxon>Bacteria</taxon>
        <taxon>Pseudomonadati</taxon>
        <taxon>Pseudomonadota</taxon>
        <taxon>Gammaproteobacteria</taxon>
        <taxon>Moraxellales</taxon>
        <taxon>Moraxellaceae</taxon>
        <taxon>Acinetobacter</taxon>
    </lineage>
</organism>
<dbReference type="Gene3D" id="3.10.180.10">
    <property type="entry name" value="2,3-Dihydroxybiphenyl 1,2-Dioxygenase, domain 1"/>
    <property type="match status" value="2"/>
</dbReference>
<name>A0A3A8ELQ4_9GAMM</name>
<dbReference type="Proteomes" id="UP000269001">
    <property type="component" value="Unassembled WGS sequence"/>
</dbReference>
<dbReference type="InterPro" id="IPR029068">
    <property type="entry name" value="Glyas_Bleomycin-R_OHBP_Dase"/>
</dbReference>
<dbReference type="RefSeq" id="WP_120369387.1">
    <property type="nucleotide sequence ID" value="NZ_BKYM01000009.1"/>
</dbReference>
<dbReference type="SUPFAM" id="SSF54593">
    <property type="entry name" value="Glyoxalase/Bleomycin resistance protein/Dihydroxybiphenyl dioxygenase"/>
    <property type="match status" value="1"/>
</dbReference>
<reference evidence="2 3" key="1">
    <citation type="submission" date="2018-09" db="EMBL/GenBank/DDBJ databases">
        <title>The draft genome of Acinetobacter spp. strains.</title>
        <authorList>
            <person name="Qin J."/>
            <person name="Feng Y."/>
            <person name="Zong Z."/>
        </authorList>
    </citation>
    <scope>NUCLEOTIDE SEQUENCE [LARGE SCALE GENOMIC DNA]</scope>
    <source>
        <strain evidence="2 3">WCHAc060096</strain>
    </source>
</reference>
<comment type="caution">
    <text evidence="2">The sequence shown here is derived from an EMBL/GenBank/DDBJ whole genome shotgun (WGS) entry which is preliminary data.</text>
</comment>
<proteinExistence type="predicted"/>
<dbReference type="InterPro" id="IPR037523">
    <property type="entry name" value="VOC_core"/>
</dbReference>
<evidence type="ECO:0000313" key="2">
    <source>
        <dbReference type="EMBL" id="RKG35098.1"/>
    </source>
</evidence>
<dbReference type="EMBL" id="RAXU01000004">
    <property type="protein sequence ID" value="RKG35098.1"/>
    <property type="molecule type" value="Genomic_DNA"/>
</dbReference>
<protein>
    <submittedName>
        <fullName evidence="2">Metapyrocatechase</fullName>
    </submittedName>
</protein>
<dbReference type="AlphaFoldDB" id="A0A3A8ELQ4"/>